<evidence type="ECO:0000256" key="5">
    <source>
        <dbReference type="ARBA" id="ARBA00007383"/>
    </source>
</evidence>
<evidence type="ECO:0000259" key="14">
    <source>
        <dbReference type="PROSITE" id="PS51975"/>
    </source>
</evidence>
<comment type="function">
    <text evidence="3 13">Endonuclease that specifically degrades the RNA of RNA-DNA hybrids.</text>
</comment>
<comment type="cofactor">
    <cofactor evidence="12">
        <name>Mn(2+)</name>
        <dbReference type="ChEBI" id="CHEBI:29035"/>
    </cofactor>
    <cofactor evidence="12">
        <name>Mg(2+)</name>
        <dbReference type="ChEBI" id="CHEBI:18420"/>
    </cofactor>
    <text evidence="12">Manganese or magnesium. Binds 1 divalent metal ion per monomer in the absence of substrate. May bind a second metal ion after substrate binding.</text>
</comment>
<dbReference type="Proteomes" id="UP000186029">
    <property type="component" value="Unassembled WGS sequence"/>
</dbReference>
<evidence type="ECO:0000256" key="1">
    <source>
        <dbReference type="ARBA" id="ARBA00000077"/>
    </source>
</evidence>
<evidence type="ECO:0000256" key="7">
    <source>
        <dbReference type="ARBA" id="ARBA00022722"/>
    </source>
</evidence>
<keyword evidence="10 12" id="KW-0378">Hydrolase</keyword>
<evidence type="ECO:0000256" key="8">
    <source>
        <dbReference type="ARBA" id="ARBA00022723"/>
    </source>
</evidence>
<dbReference type="AlphaFoldDB" id="A0A1F5EI33"/>
<name>A0A1F5EI33_9BACT</name>
<comment type="similarity">
    <text evidence="5 13">Belongs to the RNase HII family.</text>
</comment>
<evidence type="ECO:0000313" key="16">
    <source>
        <dbReference type="Proteomes" id="UP000186029"/>
    </source>
</evidence>
<dbReference type="GO" id="GO:0046872">
    <property type="term" value="F:metal ion binding"/>
    <property type="evidence" value="ECO:0007669"/>
    <property type="project" value="UniProtKB-KW"/>
</dbReference>
<dbReference type="GO" id="GO:0004523">
    <property type="term" value="F:RNA-DNA hybrid ribonuclease activity"/>
    <property type="evidence" value="ECO:0007669"/>
    <property type="project" value="UniProtKB-UniRule"/>
</dbReference>
<feature type="binding site" evidence="12">
    <location>
        <position position="132"/>
    </location>
    <ligand>
        <name>a divalent metal cation</name>
        <dbReference type="ChEBI" id="CHEBI:60240"/>
    </ligand>
</feature>
<comment type="catalytic activity">
    <reaction evidence="1 12 13">
        <text>Endonucleolytic cleavage to 5'-phosphomonoester.</text>
        <dbReference type="EC" id="3.1.26.4"/>
    </reaction>
</comment>
<keyword evidence="9 12" id="KW-0255">Endonuclease</keyword>
<comment type="subcellular location">
    <subcellularLocation>
        <location evidence="4">Cytoplasm</location>
    </subcellularLocation>
</comment>
<keyword evidence="6" id="KW-0963">Cytoplasm</keyword>
<dbReference type="STRING" id="1797580.A2Z61_00995"/>
<dbReference type="GO" id="GO:0003723">
    <property type="term" value="F:RNA binding"/>
    <property type="evidence" value="ECO:0007669"/>
    <property type="project" value="UniProtKB-UniRule"/>
</dbReference>
<accession>A0A1F5EI33</accession>
<feature type="binding site" evidence="12">
    <location>
        <position position="11"/>
    </location>
    <ligand>
        <name>a divalent metal cation</name>
        <dbReference type="ChEBI" id="CHEBI:60240"/>
    </ligand>
</feature>
<dbReference type="SUPFAM" id="SSF53098">
    <property type="entry name" value="Ribonuclease H-like"/>
    <property type="match status" value="1"/>
</dbReference>
<dbReference type="PANTHER" id="PTHR10954:SF18">
    <property type="entry name" value="RIBONUCLEASE HII"/>
    <property type="match status" value="1"/>
</dbReference>
<dbReference type="GO" id="GO:0006298">
    <property type="term" value="P:mismatch repair"/>
    <property type="evidence" value="ECO:0007669"/>
    <property type="project" value="TreeGrafter"/>
</dbReference>
<feature type="domain" description="RNase H type-2" evidence="14">
    <location>
        <begin position="4"/>
        <end position="218"/>
    </location>
</feature>
<dbReference type="Gene3D" id="3.30.420.10">
    <property type="entry name" value="Ribonuclease H-like superfamily/Ribonuclease H"/>
    <property type="match status" value="1"/>
</dbReference>
<evidence type="ECO:0000256" key="10">
    <source>
        <dbReference type="ARBA" id="ARBA00022801"/>
    </source>
</evidence>
<dbReference type="GO" id="GO:0005737">
    <property type="term" value="C:cytoplasm"/>
    <property type="evidence" value="ECO:0007669"/>
    <property type="project" value="UniProtKB-SubCell"/>
</dbReference>
<evidence type="ECO:0000256" key="11">
    <source>
        <dbReference type="ARBA" id="ARBA00023211"/>
    </source>
</evidence>
<feature type="binding site" evidence="12">
    <location>
        <position position="10"/>
    </location>
    <ligand>
        <name>a divalent metal cation</name>
        <dbReference type="ChEBI" id="CHEBI:60240"/>
    </ligand>
</feature>
<reference evidence="15 16" key="1">
    <citation type="journal article" date="2016" name="Nat. Commun.">
        <title>Thousands of microbial genomes shed light on interconnected biogeochemical processes in an aquifer system.</title>
        <authorList>
            <person name="Anantharaman K."/>
            <person name="Brown C.T."/>
            <person name="Hug L.A."/>
            <person name="Sharon I."/>
            <person name="Castelle C.J."/>
            <person name="Probst A.J."/>
            <person name="Thomas B.C."/>
            <person name="Singh A."/>
            <person name="Wilkins M.J."/>
            <person name="Karaoz U."/>
            <person name="Brodie E.L."/>
            <person name="Williams K.H."/>
            <person name="Hubbard S.S."/>
            <person name="Banfield J.F."/>
        </authorList>
    </citation>
    <scope>NUCLEOTIDE SEQUENCE [LARGE SCALE GENOMIC DNA]</scope>
</reference>
<dbReference type="InterPro" id="IPR012337">
    <property type="entry name" value="RNaseH-like_sf"/>
</dbReference>
<dbReference type="InterPro" id="IPR036397">
    <property type="entry name" value="RNaseH_sf"/>
</dbReference>
<dbReference type="InterPro" id="IPR001352">
    <property type="entry name" value="RNase_HII/HIII"/>
</dbReference>
<dbReference type="PROSITE" id="PS51975">
    <property type="entry name" value="RNASE_H_2"/>
    <property type="match status" value="1"/>
</dbReference>
<evidence type="ECO:0000256" key="9">
    <source>
        <dbReference type="ARBA" id="ARBA00022759"/>
    </source>
</evidence>
<proteinExistence type="inferred from homology"/>
<sequence>MNYKYVIGIDEAGRGPLAGPVAIGAVLFSKNEYKKFKLRLNGKFKLESNILKDSKKLSENKREKWFKFMEDKQNLAQKSFLGGTEKDFRFLVVFSSAKIIDNKGINHAINIAIKKILLKFSVNKDKCLILLDGALKAPSIFLNQKTIIKGDEKEPIISLASIAAKVKRDRKMTSLSKKYFEYNFEKHKGYGVKAHYRIIKKYGICAIHRKSFLKKIFN</sequence>
<dbReference type="EMBL" id="MFAC01000014">
    <property type="protein sequence ID" value="OGD67035.1"/>
    <property type="molecule type" value="Genomic_DNA"/>
</dbReference>
<evidence type="ECO:0000256" key="3">
    <source>
        <dbReference type="ARBA" id="ARBA00004065"/>
    </source>
</evidence>
<evidence type="ECO:0000313" key="15">
    <source>
        <dbReference type="EMBL" id="OGD67035.1"/>
    </source>
</evidence>
<dbReference type="PANTHER" id="PTHR10954">
    <property type="entry name" value="RIBONUCLEASE H2 SUBUNIT A"/>
    <property type="match status" value="1"/>
</dbReference>
<comment type="caution">
    <text evidence="15">The sequence shown here is derived from an EMBL/GenBank/DDBJ whole genome shotgun (WGS) entry which is preliminary data.</text>
</comment>
<dbReference type="GO" id="GO:0043137">
    <property type="term" value="P:DNA replication, removal of RNA primer"/>
    <property type="evidence" value="ECO:0007669"/>
    <property type="project" value="TreeGrafter"/>
</dbReference>
<evidence type="ECO:0000256" key="6">
    <source>
        <dbReference type="ARBA" id="ARBA00022490"/>
    </source>
</evidence>
<keyword evidence="8 12" id="KW-0479">Metal-binding</keyword>
<protein>
    <recommendedName>
        <fullName evidence="13">Ribonuclease</fullName>
        <ecNumber evidence="13">3.1.26.4</ecNumber>
    </recommendedName>
</protein>
<dbReference type="Pfam" id="PF01351">
    <property type="entry name" value="RNase_HII"/>
    <property type="match status" value="1"/>
</dbReference>
<dbReference type="CDD" id="cd07182">
    <property type="entry name" value="RNase_HII_bacteria_HII_like"/>
    <property type="match status" value="1"/>
</dbReference>
<keyword evidence="11" id="KW-0464">Manganese</keyword>
<evidence type="ECO:0000256" key="2">
    <source>
        <dbReference type="ARBA" id="ARBA00001946"/>
    </source>
</evidence>
<dbReference type="EC" id="3.1.26.4" evidence="13"/>
<gene>
    <name evidence="15" type="ORF">A2Z61_00995</name>
</gene>
<evidence type="ECO:0000256" key="12">
    <source>
        <dbReference type="PROSITE-ProRule" id="PRU01319"/>
    </source>
</evidence>
<evidence type="ECO:0000256" key="4">
    <source>
        <dbReference type="ARBA" id="ARBA00004496"/>
    </source>
</evidence>
<dbReference type="GO" id="GO:0032299">
    <property type="term" value="C:ribonuclease H2 complex"/>
    <property type="evidence" value="ECO:0007669"/>
    <property type="project" value="TreeGrafter"/>
</dbReference>
<keyword evidence="7 12" id="KW-0540">Nuclease</keyword>
<comment type="cofactor">
    <cofactor evidence="2">
        <name>Mg(2+)</name>
        <dbReference type="ChEBI" id="CHEBI:18420"/>
    </cofactor>
</comment>
<dbReference type="InterPro" id="IPR022898">
    <property type="entry name" value="RNase_HII"/>
</dbReference>
<dbReference type="InterPro" id="IPR024567">
    <property type="entry name" value="RNase_HII/HIII_dom"/>
</dbReference>
<evidence type="ECO:0000256" key="13">
    <source>
        <dbReference type="RuleBase" id="RU003515"/>
    </source>
</evidence>
<organism evidence="15 16">
    <name type="scientific">Candidatus Campbellbacteria bacterium RIFCSPLOWO2_02_35_12</name>
    <dbReference type="NCBI Taxonomy" id="1797580"/>
    <lineage>
        <taxon>Bacteria</taxon>
        <taxon>Candidatus Campbelliibacteriota</taxon>
    </lineage>
</organism>